<dbReference type="Gene3D" id="3.30.565.10">
    <property type="entry name" value="Histidine kinase-like ATPase, C-terminal domain"/>
    <property type="match status" value="1"/>
</dbReference>
<dbReference type="AlphaFoldDB" id="A0A932CP71"/>
<organism evidence="10 11">
    <name type="scientific">Tectimicrobiota bacterium</name>
    <dbReference type="NCBI Taxonomy" id="2528274"/>
    <lineage>
        <taxon>Bacteria</taxon>
        <taxon>Pseudomonadati</taxon>
        <taxon>Nitrospinota/Tectimicrobiota group</taxon>
        <taxon>Candidatus Tectimicrobiota</taxon>
    </lineage>
</organism>
<evidence type="ECO:0000256" key="2">
    <source>
        <dbReference type="ARBA" id="ARBA00012438"/>
    </source>
</evidence>
<evidence type="ECO:0000256" key="4">
    <source>
        <dbReference type="ARBA" id="ARBA00022679"/>
    </source>
</evidence>
<evidence type="ECO:0000256" key="6">
    <source>
        <dbReference type="ARBA" id="ARBA00022777"/>
    </source>
</evidence>
<keyword evidence="4" id="KW-0808">Transferase</keyword>
<dbReference type="InterPro" id="IPR003594">
    <property type="entry name" value="HATPase_dom"/>
</dbReference>
<reference evidence="10" key="1">
    <citation type="submission" date="2020-07" db="EMBL/GenBank/DDBJ databases">
        <title>Huge and variable diversity of episymbiotic CPR bacteria and DPANN archaea in groundwater ecosystems.</title>
        <authorList>
            <person name="He C.Y."/>
            <person name="Keren R."/>
            <person name="Whittaker M."/>
            <person name="Farag I.F."/>
            <person name="Doudna J."/>
            <person name="Cate J.H.D."/>
            <person name="Banfield J.F."/>
        </authorList>
    </citation>
    <scope>NUCLEOTIDE SEQUENCE</scope>
    <source>
        <strain evidence="10">NC_groundwater_672_Ag_B-0.1um_62_36</strain>
    </source>
</reference>
<dbReference type="EMBL" id="JACPRF010000267">
    <property type="protein sequence ID" value="MBI2876986.1"/>
    <property type="molecule type" value="Genomic_DNA"/>
</dbReference>
<dbReference type="Proteomes" id="UP000769766">
    <property type="component" value="Unassembled WGS sequence"/>
</dbReference>
<dbReference type="GO" id="GO:0005524">
    <property type="term" value="F:ATP binding"/>
    <property type="evidence" value="ECO:0007669"/>
    <property type="project" value="UniProtKB-KW"/>
</dbReference>
<evidence type="ECO:0000256" key="1">
    <source>
        <dbReference type="ARBA" id="ARBA00000085"/>
    </source>
</evidence>
<dbReference type="Pfam" id="PF02518">
    <property type="entry name" value="HATPase_c"/>
    <property type="match status" value="1"/>
</dbReference>
<dbReference type="GO" id="GO:0004673">
    <property type="term" value="F:protein histidine kinase activity"/>
    <property type="evidence" value="ECO:0007669"/>
    <property type="project" value="UniProtKB-EC"/>
</dbReference>
<keyword evidence="3" id="KW-0597">Phosphoprotein</keyword>
<sequence length="210" mass="23084">MTPACHFTQDDSLGLEERYPSRNGPLSFKSLVLLIGDNADHAEIAVNALQHFLPQIEVEAALLGQSAFLQAKRIQVVRDWGKEPYEAWVDGMRLGQVLVNLFSNAIEAMSEGGELKVSLERQVLQNQEWLSIAVADTGCGIPPQELVQVFDPFFTTKKSGMGLGLAIAHRLIELYQGRIEVRSQVGQGTTFTVLLPVTPLMEAELPGVSR</sequence>
<keyword evidence="6" id="KW-0418">Kinase</keyword>
<dbReference type="SUPFAM" id="SSF55874">
    <property type="entry name" value="ATPase domain of HSP90 chaperone/DNA topoisomerase II/histidine kinase"/>
    <property type="match status" value="1"/>
</dbReference>
<evidence type="ECO:0000256" key="7">
    <source>
        <dbReference type="ARBA" id="ARBA00022840"/>
    </source>
</evidence>
<proteinExistence type="predicted"/>
<evidence type="ECO:0000256" key="8">
    <source>
        <dbReference type="ARBA" id="ARBA00023012"/>
    </source>
</evidence>
<dbReference type="InterPro" id="IPR005467">
    <property type="entry name" value="His_kinase_dom"/>
</dbReference>
<evidence type="ECO:0000313" key="10">
    <source>
        <dbReference type="EMBL" id="MBI2876986.1"/>
    </source>
</evidence>
<dbReference type="GO" id="GO:0000160">
    <property type="term" value="P:phosphorelay signal transduction system"/>
    <property type="evidence" value="ECO:0007669"/>
    <property type="project" value="UniProtKB-KW"/>
</dbReference>
<dbReference type="SMART" id="SM00387">
    <property type="entry name" value="HATPase_c"/>
    <property type="match status" value="1"/>
</dbReference>
<dbReference type="PANTHER" id="PTHR43065">
    <property type="entry name" value="SENSOR HISTIDINE KINASE"/>
    <property type="match status" value="1"/>
</dbReference>
<evidence type="ECO:0000256" key="5">
    <source>
        <dbReference type="ARBA" id="ARBA00022741"/>
    </source>
</evidence>
<gene>
    <name evidence="10" type="ORF">HYY20_08905</name>
</gene>
<accession>A0A932CP71</accession>
<dbReference type="PRINTS" id="PR00344">
    <property type="entry name" value="BCTRLSENSOR"/>
</dbReference>
<keyword evidence="7" id="KW-0067">ATP-binding</keyword>
<evidence type="ECO:0000259" key="9">
    <source>
        <dbReference type="PROSITE" id="PS50109"/>
    </source>
</evidence>
<evidence type="ECO:0000256" key="3">
    <source>
        <dbReference type="ARBA" id="ARBA00022553"/>
    </source>
</evidence>
<protein>
    <recommendedName>
        <fullName evidence="2">histidine kinase</fullName>
        <ecNumber evidence="2">2.7.13.3</ecNumber>
    </recommendedName>
</protein>
<dbReference type="PANTHER" id="PTHR43065:SF10">
    <property type="entry name" value="PEROXIDE STRESS-ACTIVATED HISTIDINE KINASE MAK3"/>
    <property type="match status" value="1"/>
</dbReference>
<keyword evidence="8" id="KW-0902">Two-component regulatory system</keyword>
<name>A0A932CP71_UNCTE</name>
<comment type="caution">
    <text evidence="10">The sequence shown here is derived from an EMBL/GenBank/DDBJ whole genome shotgun (WGS) entry which is preliminary data.</text>
</comment>
<evidence type="ECO:0000313" key="11">
    <source>
        <dbReference type="Proteomes" id="UP000769766"/>
    </source>
</evidence>
<dbReference type="PROSITE" id="PS50109">
    <property type="entry name" value="HIS_KIN"/>
    <property type="match status" value="1"/>
</dbReference>
<keyword evidence="5" id="KW-0547">Nucleotide-binding</keyword>
<dbReference type="InterPro" id="IPR036890">
    <property type="entry name" value="HATPase_C_sf"/>
</dbReference>
<comment type="catalytic activity">
    <reaction evidence="1">
        <text>ATP + protein L-histidine = ADP + protein N-phospho-L-histidine.</text>
        <dbReference type="EC" id="2.7.13.3"/>
    </reaction>
</comment>
<dbReference type="EC" id="2.7.13.3" evidence="2"/>
<dbReference type="InterPro" id="IPR004358">
    <property type="entry name" value="Sig_transdc_His_kin-like_C"/>
</dbReference>
<feature type="domain" description="Histidine kinase" evidence="9">
    <location>
        <begin position="70"/>
        <end position="199"/>
    </location>
</feature>